<gene>
    <name evidence="2" type="ORF">FWILDA_LOCUS6579</name>
</gene>
<accession>A0A9W4SME5</accession>
<keyword evidence="3" id="KW-1185">Reference proteome</keyword>
<comment type="caution">
    <text evidence="2">The sequence shown here is derived from an EMBL/GenBank/DDBJ whole genome shotgun (WGS) entry which is preliminary data.</text>
</comment>
<dbReference type="GO" id="GO:0030976">
    <property type="term" value="F:thiamine pyrophosphate binding"/>
    <property type="evidence" value="ECO:0007669"/>
    <property type="project" value="InterPro"/>
</dbReference>
<dbReference type="InterPro" id="IPR012001">
    <property type="entry name" value="Thiamin_PyroP_enz_TPP-bd_dom"/>
</dbReference>
<dbReference type="Pfam" id="PF02776">
    <property type="entry name" value="TPP_enzyme_N"/>
    <property type="match status" value="1"/>
</dbReference>
<dbReference type="Gene3D" id="3.40.50.970">
    <property type="match status" value="1"/>
</dbReference>
<reference evidence="2" key="1">
    <citation type="submission" date="2022-08" db="EMBL/GenBank/DDBJ databases">
        <authorList>
            <person name="Kallberg Y."/>
            <person name="Tangrot J."/>
            <person name="Rosling A."/>
        </authorList>
    </citation>
    <scope>NUCLEOTIDE SEQUENCE</scope>
    <source>
        <strain evidence="2">Wild A</strain>
    </source>
</reference>
<dbReference type="AlphaFoldDB" id="A0A9W4SME5"/>
<dbReference type="EMBL" id="CAMKVN010001207">
    <property type="protein sequence ID" value="CAI2174409.1"/>
    <property type="molecule type" value="Genomic_DNA"/>
</dbReference>
<sequence>MLHHGVEQVFGYQEGEILPSPYLMLLNSKHFNFIFPIHVQGAGNMAEGYARVSGIPDTRFENQVRITPQVYGVTKTKITHQSKVSADQCLLKVDLKSLLTHNRVQWKILDRLDKRRPFEKKLRPILQNVTSTLQFLKIESGFETTEILPDLVGKINKKADQHAIKLVEADHYNWLKLQSGFFKRTPAEIRKIECERQQQAVLKRNEQEKCLNYESRKRSL</sequence>
<organism evidence="2 3">
    <name type="scientific">Funneliformis geosporum</name>
    <dbReference type="NCBI Taxonomy" id="1117311"/>
    <lineage>
        <taxon>Eukaryota</taxon>
        <taxon>Fungi</taxon>
        <taxon>Fungi incertae sedis</taxon>
        <taxon>Mucoromycota</taxon>
        <taxon>Glomeromycotina</taxon>
        <taxon>Glomeromycetes</taxon>
        <taxon>Glomerales</taxon>
        <taxon>Glomeraceae</taxon>
        <taxon>Funneliformis</taxon>
    </lineage>
</organism>
<evidence type="ECO:0000313" key="3">
    <source>
        <dbReference type="Proteomes" id="UP001153678"/>
    </source>
</evidence>
<dbReference type="InterPro" id="IPR029061">
    <property type="entry name" value="THDP-binding"/>
</dbReference>
<evidence type="ECO:0000313" key="2">
    <source>
        <dbReference type="EMBL" id="CAI2174409.1"/>
    </source>
</evidence>
<protein>
    <submittedName>
        <fullName evidence="2">12851_t:CDS:1</fullName>
    </submittedName>
</protein>
<dbReference type="SUPFAM" id="SSF52518">
    <property type="entry name" value="Thiamin diphosphate-binding fold (THDP-binding)"/>
    <property type="match status" value="1"/>
</dbReference>
<name>A0A9W4SME5_9GLOM</name>
<dbReference type="Proteomes" id="UP001153678">
    <property type="component" value="Unassembled WGS sequence"/>
</dbReference>
<evidence type="ECO:0000259" key="1">
    <source>
        <dbReference type="Pfam" id="PF02776"/>
    </source>
</evidence>
<proteinExistence type="predicted"/>
<feature type="domain" description="Thiamine pyrophosphate enzyme N-terminal TPP-binding" evidence="1">
    <location>
        <begin position="3"/>
        <end position="55"/>
    </location>
</feature>